<feature type="domain" description="DRBM" evidence="4">
    <location>
        <begin position="216"/>
        <end position="287"/>
    </location>
</feature>
<keyword evidence="7" id="KW-1185">Reference proteome</keyword>
<dbReference type="GO" id="GO:0004525">
    <property type="term" value="F:ribonuclease III activity"/>
    <property type="evidence" value="ECO:0007669"/>
    <property type="project" value="InterPro"/>
</dbReference>
<reference evidence="6 7" key="1">
    <citation type="submission" date="2014-04" db="EMBL/GenBank/DDBJ databases">
        <title>Evolutionary Origins and Diversification of the Mycorrhizal Mutualists.</title>
        <authorList>
            <consortium name="DOE Joint Genome Institute"/>
            <consortium name="Mycorrhizal Genomics Consortium"/>
            <person name="Kohler A."/>
            <person name="Kuo A."/>
            <person name="Nagy L.G."/>
            <person name="Floudas D."/>
            <person name="Copeland A."/>
            <person name="Barry K.W."/>
            <person name="Cichocki N."/>
            <person name="Veneault-Fourrey C."/>
            <person name="LaButti K."/>
            <person name="Lindquist E.A."/>
            <person name="Lipzen A."/>
            <person name="Lundell T."/>
            <person name="Morin E."/>
            <person name="Murat C."/>
            <person name="Riley R."/>
            <person name="Ohm R."/>
            <person name="Sun H."/>
            <person name="Tunlid A."/>
            <person name="Henrissat B."/>
            <person name="Grigoriev I.V."/>
            <person name="Hibbett D.S."/>
            <person name="Martin F."/>
        </authorList>
    </citation>
    <scope>NUCLEOTIDE SEQUENCE [LARGE SCALE GENOMIC DNA]</scope>
    <source>
        <strain evidence="6 7">FD-317 M1</strain>
    </source>
</reference>
<name>A0A0D0D133_9AGAR</name>
<gene>
    <name evidence="6" type="ORF">GYMLUDRAFT_41677</name>
</gene>
<dbReference type="GO" id="GO:0003723">
    <property type="term" value="F:RNA binding"/>
    <property type="evidence" value="ECO:0007669"/>
    <property type="project" value="UniProtKB-UniRule"/>
</dbReference>
<evidence type="ECO:0000259" key="5">
    <source>
        <dbReference type="PROSITE" id="PS50142"/>
    </source>
</evidence>
<feature type="region of interest" description="Disordered" evidence="3">
    <location>
        <begin position="149"/>
        <end position="216"/>
    </location>
</feature>
<sequence>MILKDGLAPSLPTIGGRNVDVKDLALALYTHRPSSTYRRDRLAELGKMALGLVVTDHLFISQTSFDGEQIESKRDSVVADETILQWLDLYPDEKQRFLERDGVSASSSDIPKELCAFFLSYMGAVYLSQGRSIRPVLEDWVLELVNLERDEPSDEPSTESSSVDPPPPSYASAPPLATPPSSPVQRREPFSSSTSINHTSPGLHSPDGPSPRSEPVPKFTLELANQLQGQNRAYLTYQDVREGGSAHQPEWLAQCLVNGIEKGRGTGKSKKNARERAAREASIQLGWIKESDWS</sequence>
<dbReference type="Gene3D" id="3.30.160.20">
    <property type="match status" value="1"/>
</dbReference>
<dbReference type="Proteomes" id="UP000053593">
    <property type="component" value="Unassembled WGS sequence"/>
</dbReference>
<evidence type="ECO:0000256" key="1">
    <source>
        <dbReference type="ARBA" id="ARBA00022884"/>
    </source>
</evidence>
<dbReference type="InterPro" id="IPR014720">
    <property type="entry name" value="dsRBD_dom"/>
</dbReference>
<protein>
    <submittedName>
        <fullName evidence="6">Uncharacterized protein</fullName>
    </submittedName>
</protein>
<evidence type="ECO:0000259" key="4">
    <source>
        <dbReference type="PROSITE" id="PS50137"/>
    </source>
</evidence>
<dbReference type="EMBL" id="KN834766">
    <property type="protein sequence ID" value="KIK62783.1"/>
    <property type="molecule type" value="Genomic_DNA"/>
</dbReference>
<evidence type="ECO:0000313" key="7">
    <source>
        <dbReference type="Proteomes" id="UP000053593"/>
    </source>
</evidence>
<proteinExistence type="predicted"/>
<dbReference type="GO" id="GO:0006396">
    <property type="term" value="P:RNA processing"/>
    <property type="evidence" value="ECO:0007669"/>
    <property type="project" value="InterPro"/>
</dbReference>
<dbReference type="PROSITE" id="PS50142">
    <property type="entry name" value="RNASE_3_2"/>
    <property type="match status" value="1"/>
</dbReference>
<dbReference type="Pfam" id="PF00035">
    <property type="entry name" value="dsrm"/>
    <property type="match status" value="1"/>
</dbReference>
<dbReference type="SUPFAM" id="SSF69065">
    <property type="entry name" value="RNase III domain-like"/>
    <property type="match status" value="1"/>
</dbReference>
<dbReference type="Gene3D" id="1.10.1520.10">
    <property type="entry name" value="Ribonuclease III domain"/>
    <property type="match status" value="1"/>
</dbReference>
<feature type="compositionally biased region" description="Polar residues" evidence="3">
    <location>
        <begin position="190"/>
        <end position="202"/>
    </location>
</feature>
<dbReference type="CDD" id="cd10845">
    <property type="entry name" value="DSRM_RNAse_III_family"/>
    <property type="match status" value="1"/>
</dbReference>
<keyword evidence="1 2" id="KW-0694">RNA-binding</keyword>
<accession>A0A0D0D133</accession>
<organism evidence="6 7">
    <name type="scientific">Collybiopsis luxurians FD-317 M1</name>
    <dbReference type="NCBI Taxonomy" id="944289"/>
    <lineage>
        <taxon>Eukaryota</taxon>
        <taxon>Fungi</taxon>
        <taxon>Dikarya</taxon>
        <taxon>Basidiomycota</taxon>
        <taxon>Agaricomycotina</taxon>
        <taxon>Agaricomycetes</taxon>
        <taxon>Agaricomycetidae</taxon>
        <taxon>Agaricales</taxon>
        <taxon>Marasmiineae</taxon>
        <taxon>Omphalotaceae</taxon>
        <taxon>Collybiopsis</taxon>
        <taxon>Collybiopsis luxurians</taxon>
    </lineage>
</organism>
<dbReference type="SMART" id="SM00358">
    <property type="entry name" value="DSRM"/>
    <property type="match status" value="1"/>
</dbReference>
<evidence type="ECO:0000256" key="3">
    <source>
        <dbReference type="SAM" id="MobiDB-lite"/>
    </source>
</evidence>
<dbReference type="SMART" id="SM00535">
    <property type="entry name" value="RIBOc"/>
    <property type="match status" value="1"/>
</dbReference>
<dbReference type="OrthoDB" id="3353871at2759"/>
<dbReference type="InterPro" id="IPR036389">
    <property type="entry name" value="RNase_III_sf"/>
</dbReference>
<feature type="domain" description="RNase III" evidence="5">
    <location>
        <begin position="18"/>
        <end position="130"/>
    </location>
</feature>
<dbReference type="PROSITE" id="PS50137">
    <property type="entry name" value="DS_RBD"/>
    <property type="match status" value="1"/>
</dbReference>
<dbReference type="AlphaFoldDB" id="A0A0D0D133"/>
<dbReference type="SUPFAM" id="SSF54768">
    <property type="entry name" value="dsRNA-binding domain-like"/>
    <property type="match status" value="1"/>
</dbReference>
<feature type="region of interest" description="Disordered" evidence="3">
    <location>
        <begin position="261"/>
        <end position="280"/>
    </location>
</feature>
<evidence type="ECO:0000256" key="2">
    <source>
        <dbReference type="PROSITE-ProRule" id="PRU00266"/>
    </source>
</evidence>
<dbReference type="HOGENOM" id="CLU_787678_0_0_1"/>
<evidence type="ECO:0000313" key="6">
    <source>
        <dbReference type="EMBL" id="KIK62783.1"/>
    </source>
</evidence>
<dbReference type="InterPro" id="IPR000999">
    <property type="entry name" value="RNase_III_dom"/>
</dbReference>